<dbReference type="KEGG" id="lal:AT746_03460"/>
<gene>
    <name evidence="2" type="ORF">AT746_03460</name>
</gene>
<proteinExistence type="predicted"/>
<evidence type="ECO:0000259" key="1">
    <source>
        <dbReference type="Pfam" id="PF12146"/>
    </source>
</evidence>
<protein>
    <recommendedName>
        <fullName evidence="1">Serine aminopeptidase S33 domain-containing protein</fullName>
    </recommendedName>
</protein>
<keyword evidence="3" id="KW-1185">Reference proteome</keyword>
<dbReference type="InterPro" id="IPR029058">
    <property type="entry name" value="AB_hydrolase_fold"/>
</dbReference>
<dbReference type="Proteomes" id="UP000068447">
    <property type="component" value="Chromosome"/>
</dbReference>
<reference evidence="2 3" key="1">
    <citation type="submission" date="2015-12" db="EMBL/GenBank/DDBJ databases">
        <title>Complete genome of Lacimicrobium alkaliphilum KCTC 32984.</title>
        <authorList>
            <person name="Kim S.-G."/>
            <person name="Lee Y.-J."/>
        </authorList>
    </citation>
    <scope>NUCLEOTIDE SEQUENCE [LARGE SCALE GENOMIC DNA]</scope>
    <source>
        <strain evidence="2 3">YelD216</strain>
    </source>
</reference>
<feature type="domain" description="Serine aminopeptidase S33" evidence="1">
    <location>
        <begin position="29"/>
        <end position="143"/>
    </location>
</feature>
<organism evidence="2 3">
    <name type="scientific">Lacimicrobium alkaliphilum</name>
    <dbReference type="NCBI Taxonomy" id="1526571"/>
    <lineage>
        <taxon>Bacteria</taxon>
        <taxon>Pseudomonadati</taxon>
        <taxon>Pseudomonadota</taxon>
        <taxon>Gammaproteobacteria</taxon>
        <taxon>Alteromonadales</taxon>
        <taxon>Alteromonadaceae</taxon>
        <taxon>Lacimicrobium</taxon>
    </lineage>
</organism>
<dbReference type="PIRSF" id="PIRSF037442">
    <property type="entry name" value="UCP037442_abhydr"/>
    <property type="match status" value="1"/>
</dbReference>
<dbReference type="Pfam" id="PF12146">
    <property type="entry name" value="Hydrolase_4"/>
    <property type="match status" value="1"/>
</dbReference>
<dbReference type="EMBL" id="CP013650">
    <property type="protein sequence ID" value="ALS97423.1"/>
    <property type="molecule type" value="Genomic_DNA"/>
</dbReference>
<evidence type="ECO:0000313" key="3">
    <source>
        <dbReference type="Proteomes" id="UP000068447"/>
    </source>
</evidence>
<accession>A0A0U3ATJ5</accession>
<dbReference type="OrthoDB" id="9785076at2"/>
<sequence length="290" mass="33057">MVQINSVHLICEDGVELRANLFVQNEGSCKGSILILPGVGISQSLYRPFAHYLAEGGFQVLTIDYRGIGQSFRKELPPHKLSLNAWAKQDAVTAFRYLQKLDENPVLIFGHSFGGQAVCLAEELDDAQGVVMVASQSGYWRHWRGMGRVKLWFFWHCYLPFFSQLGTYTLSTPLFDGRLPAGVAREWARWGRDPEYLKGHHAEVSERLLNRDRNIVAYAFSDDDFAPPAAARALWQWFPEDCLQGHIMTPEELGVSRIGHFSAFRSSFESTLWRSWCRDFDNFLSNDSDL</sequence>
<dbReference type="STRING" id="1526571.AT746_03460"/>
<name>A0A0U3ATJ5_9ALTE</name>
<dbReference type="InterPro" id="IPR017208">
    <property type="entry name" value="UCP037442_abhydr"/>
</dbReference>
<evidence type="ECO:0000313" key="2">
    <source>
        <dbReference type="EMBL" id="ALS97423.1"/>
    </source>
</evidence>
<dbReference type="RefSeq" id="WP_062476482.1">
    <property type="nucleotide sequence ID" value="NZ_CP013650.1"/>
</dbReference>
<dbReference type="AlphaFoldDB" id="A0A0U3ATJ5"/>
<dbReference type="Gene3D" id="3.40.50.1820">
    <property type="entry name" value="alpha/beta hydrolase"/>
    <property type="match status" value="1"/>
</dbReference>
<dbReference type="SUPFAM" id="SSF53474">
    <property type="entry name" value="alpha/beta-Hydrolases"/>
    <property type="match status" value="1"/>
</dbReference>
<dbReference type="InterPro" id="IPR022742">
    <property type="entry name" value="Hydrolase_4"/>
</dbReference>